<protein>
    <submittedName>
        <fullName evidence="2">Uncharacterized protein</fullName>
    </submittedName>
</protein>
<sequence>MAILESIRKQTTILILIIGLALFAFVISGVFTAGGLSGGKAGSSIAEING</sequence>
<gene>
    <name evidence="2" type="ORF">LCGC14_1637720</name>
</gene>
<dbReference type="EMBL" id="LAZR01013600">
    <property type="protein sequence ID" value="KKM21207.1"/>
    <property type="molecule type" value="Genomic_DNA"/>
</dbReference>
<comment type="caution">
    <text evidence="2">The sequence shown here is derived from an EMBL/GenBank/DDBJ whole genome shotgun (WGS) entry which is preliminary data.</text>
</comment>
<dbReference type="Pfam" id="PF13623">
    <property type="entry name" value="SurA_N_2"/>
    <property type="match status" value="1"/>
</dbReference>
<proteinExistence type="predicted"/>
<dbReference type="AlphaFoldDB" id="A0A0F9I129"/>
<accession>A0A0F9I129</accession>
<organism evidence="2">
    <name type="scientific">marine sediment metagenome</name>
    <dbReference type="NCBI Taxonomy" id="412755"/>
    <lineage>
        <taxon>unclassified sequences</taxon>
        <taxon>metagenomes</taxon>
        <taxon>ecological metagenomes</taxon>
    </lineage>
</organism>
<name>A0A0F9I129_9ZZZZ</name>
<evidence type="ECO:0000256" key="1">
    <source>
        <dbReference type="SAM" id="Phobius"/>
    </source>
</evidence>
<keyword evidence="1" id="KW-1133">Transmembrane helix</keyword>
<feature type="non-terminal residue" evidence="2">
    <location>
        <position position="50"/>
    </location>
</feature>
<keyword evidence="1" id="KW-0472">Membrane</keyword>
<feature type="transmembrane region" description="Helical" evidence="1">
    <location>
        <begin position="12"/>
        <end position="34"/>
    </location>
</feature>
<keyword evidence="1" id="KW-0812">Transmembrane</keyword>
<evidence type="ECO:0000313" key="2">
    <source>
        <dbReference type="EMBL" id="KKM21207.1"/>
    </source>
</evidence>
<reference evidence="2" key="1">
    <citation type="journal article" date="2015" name="Nature">
        <title>Complex archaea that bridge the gap between prokaryotes and eukaryotes.</title>
        <authorList>
            <person name="Spang A."/>
            <person name="Saw J.H."/>
            <person name="Jorgensen S.L."/>
            <person name="Zaremba-Niedzwiedzka K."/>
            <person name="Martijn J."/>
            <person name="Lind A.E."/>
            <person name="van Eijk R."/>
            <person name="Schleper C."/>
            <person name="Guy L."/>
            <person name="Ettema T.J."/>
        </authorList>
    </citation>
    <scope>NUCLEOTIDE SEQUENCE</scope>
</reference>